<protein>
    <recommendedName>
        <fullName evidence="3">Chitinase</fullName>
    </recommendedName>
</protein>
<sequence>MQYYNTNSALTKPYQLPAQVIAGYASWHQCDARIERSVGNDGVNTVIWFSIDLLDGKVNRGPDLDCVRDSVARINLLHPTTVHLMSIGGWNAPHIQTSAYSPESYYAAFSTYNKDNLFHGIDWDLEGNDDKANPANAFSVDCLNFMGRISQLAKRDGLVVAMAPAESYLDPYTSRFSRSLLFGNEDWERAVPGLGFSYHGRNIYAYLLARYGKTEIDTKDDSKTENIIASIQKDNKGNSIQPNFFVDTFDFITIQFYESYSRVLFEIAKNNTAPHTALVNYVTRVSAESGWPVEFSDDPDLDFADALVSVQSTRIVIGLANAWANGVKALLVMPDQLEKAYTELKRIGHPIKGFAFWNIAEEGGIPQGQTKPLWLAREINEFIHAETKVEADVLLKKQEL</sequence>
<evidence type="ECO:0000313" key="2">
    <source>
        <dbReference type="Proteomes" id="UP001211907"/>
    </source>
</evidence>
<dbReference type="AlphaFoldDB" id="A0AAD5XGQ9"/>
<dbReference type="SUPFAM" id="SSF51445">
    <property type="entry name" value="(Trans)glycosidases"/>
    <property type="match status" value="1"/>
</dbReference>
<evidence type="ECO:0008006" key="3">
    <source>
        <dbReference type="Google" id="ProtNLM"/>
    </source>
</evidence>
<gene>
    <name evidence="1" type="ORF">HK100_011256</name>
</gene>
<reference evidence="1" key="1">
    <citation type="submission" date="2020-05" db="EMBL/GenBank/DDBJ databases">
        <title>Phylogenomic resolution of chytrid fungi.</title>
        <authorList>
            <person name="Stajich J.E."/>
            <person name="Amses K."/>
            <person name="Simmons R."/>
            <person name="Seto K."/>
            <person name="Myers J."/>
            <person name="Bonds A."/>
            <person name="Quandt C.A."/>
            <person name="Barry K."/>
            <person name="Liu P."/>
            <person name="Grigoriev I."/>
            <person name="Longcore J.E."/>
            <person name="James T.Y."/>
        </authorList>
    </citation>
    <scope>NUCLEOTIDE SEQUENCE</scope>
    <source>
        <strain evidence="1">JEL0513</strain>
    </source>
</reference>
<dbReference type="InterPro" id="IPR017853">
    <property type="entry name" value="GH"/>
</dbReference>
<comment type="caution">
    <text evidence="1">The sequence shown here is derived from an EMBL/GenBank/DDBJ whole genome shotgun (WGS) entry which is preliminary data.</text>
</comment>
<dbReference type="Proteomes" id="UP001211907">
    <property type="component" value="Unassembled WGS sequence"/>
</dbReference>
<accession>A0AAD5XGQ9</accession>
<evidence type="ECO:0000313" key="1">
    <source>
        <dbReference type="EMBL" id="KAJ3124377.1"/>
    </source>
</evidence>
<organism evidence="1 2">
    <name type="scientific">Physocladia obscura</name>
    <dbReference type="NCBI Taxonomy" id="109957"/>
    <lineage>
        <taxon>Eukaryota</taxon>
        <taxon>Fungi</taxon>
        <taxon>Fungi incertae sedis</taxon>
        <taxon>Chytridiomycota</taxon>
        <taxon>Chytridiomycota incertae sedis</taxon>
        <taxon>Chytridiomycetes</taxon>
        <taxon>Chytridiales</taxon>
        <taxon>Chytriomycetaceae</taxon>
        <taxon>Physocladia</taxon>
    </lineage>
</organism>
<dbReference type="Gene3D" id="3.20.20.80">
    <property type="entry name" value="Glycosidases"/>
    <property type="match status" value="1"/>
</dbReference>
<keyword evidence="2" id="KW-1185">Reference proteome</keyword>
<proteinExistence type="predicted"/>
<dbReference type="EMBL" id="JADGJH010000675">
    <property type="protein sequence ID" value="KAJ3124377.1"/>
    <property type="molecule type" value="Genomic_DNA"/>
</dbReference>
<name>A0AAD5XGQ9_9FUNG</name>